<proteinExistence type="inferred from homology"/>
<dbReference type="UniPathway" id="UPA00077">
    <property type="reaction ID" value="UER00156"/>
</dbReference>
<dbReference type="CDD" id="cd00739">
    <property type="entry name" value="DHPS"/>
    <property type="match status" value="1"/>
</dbReference>
<dbReference type="InterPro" id="IPR045031">
    <property type="entry name" value="DHP_synth-like"/>
</dbReference>
<evidence type="ECO:0000256" key="12">
    <source>
        <dbReference type="ARBA" id="ARBA00030193"/>
    </source>
</evidence>
<reference evidence="17" key="1">
    <citation type="journal article" date="2018" name="Front. Microbiol.">
        <title>Genome-Based Analysis Reveals the Taxonomy and Diversity of the Family Idiomarinaceae.</title>
        <authorList>
            <person name="Liu Y."/>
            <person name="Lai Q."/>
            <person name="Shao Z."/>
        </authorList>
    </citation>
    <scope>NUCLEOTIDE SEQUENCE [LARGE SCALE GENOMIC DNA]</scope>
    <source>
        <strain evidence="17">AIS</strain>
    </source>
</reference>
<dbReference type="PANTHER" id="PTHR20941:SF1">
    <property type="entry name" value="FOLIC ACID SYNTHESIS PROTEIN FOL1"/>
    <property type="match status" value="1"/>
</dbReference>
<evidence type="ECO:0000313" key="16">
    <source>
        <dbReference type="EMBL" id="RUO38743.1"/>
    </source>
</evidence>
<dbReference type="GO" id="GO:0004156">
    <property type="term" value="F:dihydropteroate synthase activity"/>
    <property type="evidence" value="ECO:0007669"/>
    <property type="project" value="UniProtKB-EC"/>
</dbReference>
<dbReference type="FunFam" id="3.20.20.20:FF:000004">
    <property type="entry name" value="Dihydropteroate synthase"/>
    <property type="match status" value="1"/>
</dbReference>
<evidence type="ECO:0000256" key="4">
    <source>
        <dbReference type="ARBA" id="ARBA00009503"/>
    </source>
</evidence>
<evidence type="ECO:0000256" key="9">
    <source>
        <dbReference type="ARBA" id="ARBA00022723"/>
    </source>
</evidence>
<dbReference type="GO" id="GO:0046872">
    <property type="term" value="F:metal ion binding"/>
    <property type="evidence" value="ECO:0007669"/>
    <property type="project" value="UniProtKB-KW"/>
</dbReference>
<evidence type="ECO:0000256" key="10">
    <source>
        <dbReference type="ARBA" id="ARBA00022842"/>
    </source>
</evidence>
<evidence type="ECO:0000256" key="6">
    <source>
        <dbReference type="ARBA" id="ARBA00012458"/>
    </source>
</evidence>
<comment type="caution">
    <text evidence="16">The sequence shown here is derived from an EMBL/GenBank/DDBJ whole genome shotgun (WGS) entry which is preliminary data.</text>
</comment>
<sequence>MVHQRQRIQVMGILNVTPDSFSDGGQYNSIDSALRRAADMVSAGADWLDVGGESTRPGAADVSEDEELERVIPVIEALAREFSVQISVDTSKAAVMREAVHAGARMINDVRALREPGALSAAAESNAQVCLMHMIGQPRTMQVEPEYENLIADIKAFLQERINACEVAGIARERILLDPGFGFGKTVRHNYELLHRLQCFHDFELPLLVGLSRKSMLGKVTGREVSERLAASISGATIAMMKGAAILRVHDVAETKDAVKIVTATLTGEY</sequence>
<dbReference type="GO" id="GO:0046654">
    <property type="term" value="P:tetrahydrofolate biosynthetic process"/>
    <property type="evidence" value="ECO:0007669"/>
    <property type="project" value="UniProtKB-UniPathway"/>
</dbReference>
<dbReference type="Pfam" id="PF00809">
    <property type="entry name" value="Pterin_bind"/>
    <property type="match status" value="1"/>
</dbReference>
<comment type="similarity">
    <text evidence="4 14">Belongs to the DHPS family.</text>
</comment>
<comment type="subunit">
    <text evidence="5">Homodimer.</text>
</comment>
<dbReference type="AlphaFoldDB" id="A0A432WY91"/>
<accession>A0A432WY91</accession>
<dbReference type="PROSITE" id="PS00792">
    <property type="entry name" value="DHPS_1"/>
    <property type="match status" value="1"/>
</dbReference>
<keyword evidence="17" id="KW-1185">Reference proteome</keyword>
<dbReference type="EMBL" id="PIPP01000001">
    <property type="protein sequence ID" value="RUO38743.1"/>
    <property type="molecule type" value="Genomic_DNA"/>
</dbReference>
<evidence type="ECO:0000256" key="11">
    <source>
        <dbReference type="ARBA" id="ARBA00022909"/>
    </source>
</evidence>
<keyword evidence="9 14" id="KW-0479">Metal-binding</keyword>
<dbReference type="PANTHER" id="PTHR20941">
    <property type="entry name" value="FOLATE SYNTHESIS PROTEINS"/>
    <property type="match status" value="1"/>
</dbReference>
<feature type="domain" description="Pterin-binding" evidence="15">
    <location>
        <begin position="8"/>
        <end position="260"/>
    </location>
</feature>
<dbReference type="InterPro" id="IPR006390">
    <property type="entry name" value="DHP_synth_dom"/>
</dbReference>
<dbReference type="RefSeq" id="WP_126805979.1">
    <property type="nucleotide sequence ID" value="NZ_PIPP01000001.1"/>
</dbReference>
<evidence type="ECO:0000256" key="7">
    <source>
        <dbReference type="ARBA" id="ARBA00016919"/>
    </source>
</evidence>
<evidence type="ECO:0000256" key="8">
    <source>
        <dbReference type="ARBA" id="ARBA00022679"/>
    </source>
</evidence>
<evidence type="ECO:0000313" key="17">
    <source>
        <dbReference type="Proteomes" id="UP000286934"/>
    </source>
</evidence>
<dbReference type="Proteomes" id="UP000286934">
    <property type="component" value="Unassembled WGS sequence"/>
</dbReference>
<name>A0A432WY91_9GAMM</name>
<evidence type="ECO:0000256" key="1">
    <source>
        <dbReference type="ARBA" id="ARBA00000012"/>
    </source>
</evidence>
<keyword evidence="8 14" id="KW-0808">Transferase</keyword>
<comment type="catalytic activity">
    <reaction evidence="1">
        <text>(7,8-dihydropterin-6-yl)methyl diphosphate + 4-aminobenzoate = 7,8-dihydropteroate + diphosphate</text>
        <dbReference type="Rhea" id="RHEA:19949"/>
        <dbReference type="ChEBI" id="CHEBI:17836"/>
        <dbReference type="ChEBI" id="CHEBI:17839"/>
        <dbReference type="ChEBI" id="CHEBI:33019"/>
        <dbReference type="ChEBI" id="CHEBI:72950"/>
        <dbReference type="EC" id="2.5.1.15"/>
    </reaction>
</comment>
<dbReference type="OrthoDB" id="9811744at2"/>
<dbReference type="SUPFAM" id="SSF51717">
    <property type="entry name" value="Dihydropteroate synthetase-like"/>
    <property type="match status" value="1"/>
</dbReference>
<organism evidence="16 17">
    <name type="scientific">Aliidiomarina shirensis</name>
    <dbReference type="NCBI Taxonomy" id="1048642"/>
    <lineage>
        <taxon>Bacteria</taxon>
        <taxon>Pseudomonadati</taxon>
        <taxon>Pseudomonadota</taxon>
        <taxon>Gammaproteobacteria</taxon>
        <taxon>Alteromonadales</taxon>
        <taxon>Idiomarinaceae</taxon>
        <taxon>Aliidiomarina</taxon>
    </lineage>
</organism>
<gene>
    <name evidence="16" type="primary">folP</name>
    <name evidence="16" type="ORF">CWE13_03660</name>
</gene>
<evidence type="ECO:0000256" key="2">
    <source>
        <dbReference type="ARBA" id="ARBA00001946"/>
    </source>
</evidence>
<dbReference type="InterPro" id="IPR000489">
    <property type="entry name" value="Pterin-binding_dom"/>
</dbReference>
<comment type="function">
    <text evidence="13 14">Catalyzes the condensation of para-aminobenzoate (pABA) with 6-hydroxymethyl-7,8-dihydropterin diphosphate (DHPt-PP) to form 7,8-dihydropteroate (H2Pte), the immediate precursor of folate derivatives.</text>
</comment>
<dbReference type="PROSITE" id="PS50972">
    <property type="entry name" value="PTERIN_BINDING"/>
    <property type="match status" value="1"/>
</dbReference>
<evidence type="ECO:0000256" key="3">
    <source>
        <dbReference type="ARBA" id="ARBA00004763"/>
    </source>
</evidence>
<evidence type="ECO:0000259" key="15">
    <source>
        <dbReference type="PROSITE" id="PS50972"/>
    </source>
</evidence>
<evidence type="ECO:0000256" key="14">
    <source>
        <dbReference type="RuleBase" id="RU361205"/>
    </source>
</evidence>
<dbReference type="Gene3D" id="3.20.20.20">
    <property type="entry name" value="Dihydropteroate synthase-like"/>
    <property type="match status" value="1"/>
</dbReference>
<dbReference type="EC" id="2.5.1.15" evidence="6 14"/>
<protein>
    <recommendedName>
        <fullName evidence="7 14">Dihydropteroate synthase</fullName>
        <shortName evidence="14">DHPS</shortName>
        <ecNumber evidence="6 14">2.5.1.15</ecNumber>
    </recommendedName>
    <alternativeName>
        <fullName evidence="12 14">Dihydropteroate pyrophosphorylase</fullName>
    </alternativeName>
</protein>
<comment type="pathway">
    <text evidence="3 14">Cofactor biosynthesis; tetrahydrofolate biosynthesis; 7,8-dihydrofolate from 2-amino-4-hydroxy-6-hydroxymethyl-7,8-dihydropteridine diphosphate and 4-aminobenzoate: step 1/2.</text>
</comment>
<dbReference type="NCBIfam" id="TIGR01496">
    <property type="entry name" value="DHPS"/>
    <property type="match status" value="1"/>
</dbReference>
<evidence type="ECO:0000256" key="13">
    <source>
        <dbReference type="ARBA" id="ARBA00053449"/>
    </source>
</evidence>
<comment type="cofactor">
    <cofactor evidence="2 14">
        <name>Mg(2+)</name>
        <dbReference type="ChEBI" id="CHEBI:18420"/>
    </cofactor>
</comment>
<dbReference type="InterPro" id="IPR011005">
    <property type="entry name" value="Dihydropteroate_synth-like_sf"/>
</dbReference>
<evidence type="ECO:0000256" key="5">
    <source>
        <dbReference type="ARBA" id="ARBA00011738"/>
    </source>
</evidence>
<dbReference type="GO" id="GO:0005829">
    <property type="term" value="C:cytosol"/>
    <property type="evidence" value="ECO:0007669"/>
    <property type="project" value="TreeGrafter"/>
</dbReference>
<keyword evidence="11 14" id="KW-0289">Folate biosynthesis</keyword>
<keyword evidence="10 14" id="KW-0460">Magnesium</keyword>
<dbReference type="GO" id="GO:0046656">
    <property type="term" value="P:folic acid biosynthetic process"/>
    <property type="evidence" value="ECO:0007669"/>
    <property type="project" value="UniProtKB-KW"/>
</dbReference>